<proteinExistence type="predicted"/>
<dbReference type="EMBL" id="VSRR010008875">
    <property type="protein sequence ID" value="MPC49443.1"/>
    <property type="molecule type" value="Genomic_DNA"/>
</dbReference>
<keyword evidence="3" id="KW-1185">Reference proteome</keyword>
<feature type="region of interest" description="Disordered" evidence="1">
    <location>
        <begin position="29"/>
        <end position="92"/>
    </location>
</feature>
<dbReference type="AlphaFoldDB" id="A0A5B7FWS5"/>
<sequence length="92" mass="10112">MVGMSNIDWRITVCPSHPSRPYWSLSHASHLDHQGGRSKPLRTTANCGLSGNHHDRIRSLQGSGPCQSRTPLGGTRCRQPSRTPSARGRREG</sequence>
<feature type="compositionally biased region" description="Polar residues" evidence="1">
    <location>
        <begin position="60"/>
        <end position="70"/>
    </location>
</feature>
<gene>
    <name evidence="2" type="ORF">E2C01_043245</name>
</gene>
<dbReference type="Proteomes" id="UP000324222">
    <property type="component" value="Unassembled WGS sequence"/>
</dbReference>
<comment type="caution">
    <text evidence="2">The sequence shown here is derived from an EMBL/GenBank/DDBJ whole genome shotgun (WGS) entry which is preliminary data.</text>
</comment>
<evidence type="ECO:0000313" key="3">
    <source>
        <dbReference type="Proteomes" id="UP000324222"/>
    </source>
</evidence>
<evidence type="ECO:0000256" key="1">
    <source>
        <dbReference type="SAM" id="MobiDB-lite"/>
    </source>
</evidence>
<reference evidence="2 3" key="1">
    <citation type="submission" date="2019-05" db="EMBL/GenBank/DDBJ databases">
        <title>Another draft genome of Portunus trituberculatus and its Hox gene families provides insights of decapod evolution.</title>
        <authorList>
            <person name="Jeong J.-H."/>
            <person name="Song I."/>
            <person name="Kim S."/>
            <person name="Choi T."/>
            <person name="Kim D."/>
            <person name="Ryu S."/>
            <person name="Kim W."/>
        </authorList>
    </citation>
    <scope>NUCLEOTIDE SEQUENCE [LARGE SCALE GENOMIC DNA]</scope>
    <source>
        <tissue evidence="2">Muscle</tissue>
    </source>
</reference>
<accession>A0A5B7FWS5</accession>
<evidence type="ECO:0000313" key="2">
    <source>
        <dbReference type="EMBL" id="MPC49443.1"/>
    </source>
</evidence>
<organism evidence="2 3">
    <name type="scientific">Portunus trituberculatus</name>
    <name type="common">Swimming crab</name>
    <name type="synonym">Neptunus trituberculatus</name>
    <dbReference type="NCBI Taxonomy" id="210409"/>
    <lineage>
        <taxon>Eukaryota</taxon>
        <taxon>Metazoa</taxon>
        <taxon>Ecdysozoa</taxon>
        <taxon>Arthropoda</taxon>
        <taxon>Crustacea</taxon>
        <taxon>Multicrustacea</taxon>
        <taxon>Malacostraca</taxon>
        <taxon>Eumalacostraca</taxon>
        <taxon>Eucarida</taxon>
        <taxon>Decapoda</taxon>
        <taxon>Pleocyemata</taxon>
        <taxon>Brachyura</taxon>
        <taxon>Eubrachyura</taxon>
        <taxon>Portunoidea</taxon>
        <taxon>Portunidae</taxon>
        <taxon>Portuninae</taxon>
        <taxon>Portunus</taxon>
    </lineage>
</organism>
<protein>
    <submittedName>
        <fullName evidence="2">Uncharacterized protein</fullName>
    </submittedName>
</protein>
<name>A0A5B7FWS5_PORTR</name>